<protein>
    <recommendedName>
        <fullName evidence="3">Glycoside hydrolase 35 catalytic domain-containing protein</fullName>
    </recommendedName>
</protein>
<evidence type="ECO:0000259" key="3">
    <source>
        <dbReference type="Pfam" id="PF01301"/>
    </source>
</evidence>
<dbReference type="SUPFAM" id="SSF51445">
    <property type="entry name" value="(Trans)glycosidases"/>
    <property type="match status" value="1"/>
</dbReference>
<evidence type="ECO:0000256" key="1">
    <source>
        <dbReference type="ARBA" id="ARBA00009809"/>
    </source>
</evidence>
<dbReference type="OrthoDB" id="9813184at2"/>
<sequence>MANSLDLSPGRLALDGTPSVLLCSSVFPFRIPRTQWDHRLRLVQESGYRMVDLYVHWGFHEEEPGRIDFDSPERDLRHFLDLARRRDLLVMARPGPYICSETDGGGLPWWLHGEAAGAPAALRTSDPDYLAAVDRWYGAVMPILAAAQTDRGGAVALVQLENELDFYDCPDPDAYMAHLAERARELGIVVPLIGCAGQGDLAGATGGADGLIPTVNLYPDDSSPTFDAEARHYHGALEASGLPLMVTETNRLHRTLRREILAGARLVAPYLQTSGFDHLVLPSAGNWGDPGNLMTHDYDFGGYLSPDGRRRPEYDEAIALAATLSAWGERLATAAPEPLDAAALEGVESGGALALAGGGHLVGPAELDGLQRPVRLRSAALAGADGSTDGVAAVLEPGGCPFWSLDVPLAPWGVEGTLAVATAELVAVEPAVPDREEGLLLTFEGRESSRIEVVLPVDGGATERLRLDGPGTARSIAPGTPVTIVLRPRPAGRADPEPVLRRADMELLPLGGVLDEAAAAPQETGGTTSLGAEARGLPDGRLTAEFELSAEASEVLLLGAADLVRVGVDGVDQGVQVTHGAPLSFPLTPGRAHRLRATAEIWGRANFDDARRPALALGAGRGVGRVLEVLSAQDATDLWEVRRLPDRRALGELDQPPLRGLGGWSSTNPGVQTTYVRTLSRGTDGEVAVLRLVGLTHPVHVALDGGEEQRVMPEAPVLVLAPDGTHGGDIEVRVRAPHVPGGLLERVEVLSARRPRRTALRTLTEAGLAALLTRRAVEAGGDGWRPLRHIGSSTSAASSAGLHIAADAPVLLRMREGSEESTGAAGGMLLEVDGDDVQVTVIAGGRRVSRHVLGRPVTAGGSPHRSWIPAGWRAPEEPEVLLLVEALEARGGIFDGVRIAPTPR</sequence>
<dbReference type="InterPro" id="IPR001944">
    <property type="entry name" value="Glycoside_Hdrlase_35"/>
</dbReference>
<dbReference type="PANTHER" id="PTHR23421">
    <property type="entry name" value="BETA-GALACTOSIDASE RELATED"/>
    <property type="match status" value="1"/>
</dbReference>
<dbReference type="PRINTS" id="PR00742">
    <property type="entry name" value="GLHYDRLASE35"/>
</dbReference>
<comment type="similarity">
    <text evidence="1 2">Belongs to the glycosyl hydrolase 35 family.</text>
</comment>
<dbReference type="AlphaFoldDB" id="A0A345YQX5"/>
<evidence type="ECO:0000313" key="7">
    <source>
        <dbReference type="Proteomes" id="UP000282185"/>
    </source>
</evidence>
<reference evidence="4 6" key="1">
    <citation type="submission" date="2018-07" db="EMBL/GenBank/DDBJ databases">
        <title>Brachybacterium saurashtrense DSM 23186 genome sequence.</title>
        <authorList>
            <person name="Guo L."/>
        </authorList>
    </citation>
    <scope>NUCLEOTIDE SEQUENCE [LARGE SCALE GENOMIC DNA]</scope>
    <source>
        <strain evidence="4 6">DSM 23186</strain>
    </source>
</reference>
<evidence type="ECO:0000313" key="4">
    <source>
        <dbReference type="EMBL" id="AXK46327.1"/>
    </source>
</evidence>
<evidence type="ECO:0000256" key="2">
    <source>
        <dbReference type="RuleBase" id="RU003679"/>
    </source>
</evidence>
<name>A0A345YQX5_9MICO</name>
<dbReference type="GO" id="GO:0004553">
    <property type="term" value="F:hydrolase activity, hydrolyzing O-glycosyl compounds"/>
    <property type="evidence" value="ECO:0007669"/>
    <property type="project" value="InterPro"/>
</dbReference>
<keyword evidence="6" id="KW-1185">Reference proteome</keyword>
<dbReference type="EMBL" id="CP031356">
    <property type="protein sequence ID" value="AXK46327.1"/>
    <property type="molecule type" value="Genomic_DNA"/>
</dbReference>
<dbReference type="Proteomes" id="UP000282185">
    <property type="component" value="Unassembled WGS sequence"/>
</dbReference>
<dbReference type="Gene3D" id="3.20.20.80">
    <property type="entry name" value="Glycosidases"/>
    <property type="match status" value="1"/>
</dbReference>
<dbReference type="Pfam" id="PF01301">
    <property type="entry name" value="Glyco_hydro_35"/>
    <property type="match status" value="1"/>
</dbReference>
<dbReference type="KEGG" id="bsau:DWV08_12365"/>
<gene>
    <name evidence="4" type="ORF">DWV08_12365</name>
    <name evidence="5" type="ORF">DXU92_04115</name>
</gene>
<dbReference type="Proteomes" id="UP000254236">
    <property type="component" value="Chromosome"/>
</dbReference>
<feature type="domain" description="Glycoside hydrolase 35 catalytic" evidence="3">
    <location>
        <begin position="12"/>
        <end position="248"/>
    </location>
</feature>
<dbReference type="EMBL" id="QSWH01000002">
    <property type="protein sequence ID" value="RRR24067.1"/>
    <property type="molecule type" value="Genomic_DNA"/>
</dbReference>
<dbReference type="GO" id="GO:0005975">
    <property type="term" value="P:carbohydrate metabolic process"/>
    <property type="evidence" value="ECO:0007669"/>
    <property type="project" value="InterPro"/>
</dbReference>
<dbReference type="InterPro" id="IPR031330">
    <property type="entry name" value="Gly_Hdrlase_35_cat"/>
</dbReference>
<dbReference type="InterPro" id="IPR017853">
    <property type="entry name" value="GH"/>
</dbReference>
<evidence type="ECO:0000313" key="6">
    <source>
        <dbReference type="Proteomes" id="UP000254236"/>
    </source>
</evidence>
<proteinExistence type="inferred from homology"/>
<dbReference type="RefSeq" id="WP_115414077.1">
    <property type="nucleotide sequence ID" value="NZ_CP031356.1"/>
</dbReference>
<evidence type="ECO:0000313" key="5">
    <source>
        <dbReference type="EMBL" id="RRR24067.1"/>
    </source>
</evidence>
<organism evidence="5 7">
    <name type="scientific">Brachybacterium saurashtrense</name>
    <dbReference type="NCBI Taxonomy" id="556288"/>
    <lineage>
        <taxon>Bacteria</taxon>
        <taxon>Bacillati</taxon>
        <taxon>Actinomycetota</taxon>
        <taxon>Actinomycetes</taxon>
        <taxon>Micrococcales</taxon>
        <taxon>Dermabacteraceae</taxon>
        <taxon>Brachybacterium</taxon>
    </lineage>
</organism>
<reference evidence="5 7" key="2">
    <citation type="submission" date="2018-08" db="EMBL/GenBank/DDBJ databases">
        <title>Brachybacterium saurashtrense DSM 23186.</title>
        <authorList>
            <person name="Li Y."/>
        </authorList>
    </citation>
    <scope>NUCLEOTIDE SEQUENCE [LARGE SCALE GENOMIC DNA]</scope>
    <source>
        <strain evidence="5 7">DSM 23186</strain>
    </source>
</reference>
<accession>A0A345YQX5</accession>